<dbReference type="Proteomes" id="UP000283387">
    <property type="component" value="Unassembled WGS sequence"/>
</dbReference>
<keyword evidence="1" id="KW-0812">Transmembrane</keyword>
<keyword evidence="3" id="KW-1185">Reference proteome</keyword>
<evidence type="ECO:0000313" key="2">
    <source>
        <dbReference type="EMBL" id="RKD91407.1"/>
    </source>
</evidence>
<reference evidence="2 3" key="1">
    <citation type="submission" date="2018-09" db="EMBL/GenBank/DDBJ databases">
        <title>Genomic Encyclopedia of Archaeal and Bacterial Type Strains, Phase II (KMG-II): from individual species to whole genera.</title>
        <authorList>
            <person name="Goeker M."/>
        </authorList>
    </citation>
    <scope>NUCLEOTIDE SEQUENCE [LARGE SCALE GENOMIC DNA]</scope>
    <source>
        <strain evidence="2 3">DSM 27148</strain>
    </source>
</reference>
<protein>
    <submittedName>
        <fullName evidence="2">Uncharacterized protein DUF4492</fullName>
    </submittedName>
</protein>
<dbReference type="RefSeq" id="WP_120272712.1">
    <property type="nucleotide sequence ID" value="NZ_RAPN01000001.1"/>
</dbReference>
<accession>A0A419W7F0</accession>
<comment type="caution">
    <text evidence="2">The sequence shown here is derived from an EMBL/GenBank/DDBJ whole genome shotgun (WGS) entry which is preliminary data.</text>
</comment>
<keyword evidence="1" id="KW-0472">Membrane</keyword>
<evidence type="ECO:0000256" key="1">
    <source>
        <dbReference type="SAM" id="Phobius"/>
    </source>
</evidence>
<dbReference type="InterPro" id="IPR027853">
    <property type="entry name" value="DUF4492"/>
</dbReference>
<gene>
    <name evidence="2" type="ORF">BC643_1760</name>
</gene>
<name>A0A419W7F0_9BACT</name>
<evidence type="ECO:0000313" key="3">
    <source>
        <dbReference type="Proteomes" id="UP000283387"/>
    </source>
</evidence>
<proteinExistence type="predicted"/>
<dbReference type="EMBL" id="RAPN01000001">
    <property type="protein sequence ID" value="RKD91407.1"/>
    <property type="molecule type" value="Genomic_DNA"/>
</dbReference>
<dbReference type="Pfam" id="PF14899">
    <property type="entry name" value="DUF4492"/>
    <property type="match status" value="1"/>
</dbReference>
<keyword evidence="1" id="KW-1133">Transmembrane helix</keyword>
<sequence length="74" mass="8906">MSRPNLLVRTGRFYVEGFRNMSGWGKQVWIVILVKLFIMFFILKLFFFPNFLKTNFDTDEQRSEHVLDNLTNTK</sequence>
<feature type="transmembrane region" description="Helical" evidence="1">
    <location>
        <begin position="28"/>
        <end position="47"/>
    </location>
</feature>
<organism evidence="2 3">
    <name type="scientific">Mangrovibacterium diazotrophicum</name>
    <dbReference type="NCBI Taxonomy" id="1261403"/>
    <lineage>
        <taxon>Bacteria</taxon>
        <taxon>Pseudomonadati</taxon>
        <taxon>Bacteroidota</taxon>
        <taxon>Bacteroidia</taxon>
        <taxon>Marinilabiliales</taxon>
        <taxon>Prolixibacteraceae</taxon>
        <taxon>Mangrovibacterium</taxon>
    </lineage>
</organism>
<dbReference type="AlphaFoldDB" id="A0A419W7F0"/>